<organism evidence="1 2">
    <name type="scientific">Scophthalmus maximus</name>
    <name type="common">Turbot</name>
    <name type="synonym">Psetta maxima</name>
    <dbReference type="NCBI Taxonomy" id="52904"/>
    <lineage>
        <taxon>Eukaryota</taxon>
        <taxon>Metazoa</taxon>
        <taxon>Chordata</taxon>
        <taxon>Craniata</taxon>
        <taxon>Vertebrata</taxon>
        <taxon>Euteleostomi</taxon>
        <taxon>Actinopterygii</taxon>
        <taxon>Neopterygii</taxon>
        <taxon>Teleostei</taxon>
        <taxon>Neoteleostei</taxon>
        <taxon>Acanthomorphata</taxon>
        <taxon>Carangaria</taxon>
        <taxon>Pleuronectiformes</taxon>
        <taxon>Pleuronectoidei</taxon>
        <taxon>Scophthalmidae</taxon>
        <taxon>Scophthalmus</taxon>
    </lineage>
</organism>
<evidence type="ECO:0000313" key="1">
    <source>
        <dbReference type="EMBL" id="KAF0036702.1"/>
    </source>
</evidence>
<accession>A0A6A4T3G9</accession>
<name>A0A6A4T3G9_SCOMX</name>
<protein>
    <submittedName>
        <fullName evidence="1">Uncharacterized protein</fullName>
    </submittedName>
</protein>
<reference evidence="1 2" key="1">
    <citation type="submission" date="2019-06" db="EMBL/GenBank/DDBJ databases">
        <title>Draft genomes of female and male turbot (Scophthalmus maximus).</title>
        <authorList>
            <person name="Xu H."/>
            <person name="Xu X.-W."/>
            <person name="Shao C."/>
            <person name="Chen S."/>
        </authorList>
    </citation>
    <scope>NUCLEOTIDE SEQUENCE [LARGE SCALE GENOMIC DNA]</scope>
    <source>
        <strain evidence="1">Ysfricsl-2016a</strain>
        <tissue evidence="1">Blood</tissue>
    </source>
</reference>
<dbReference type="EMBL" id="VEVO01000010">
    <property type="protein sequence ID" value="KAF0036702.1"/>
    <property type="molecule type" value="Genomic_DNA"/>
</dbReference>
<evidence type="ECO:0000313" key="2">
    <source>
        <dbReference type="Proteomes" id="UP000438429"/>
    </source>
</evidence>
<sequence>MDAEVILDGCGQRGILETPSMNPPATAQGSITDMISQTHQRSIVMVLIVVTSEESDRQWQRLSVIDSSRRMNPQNGFLWLLPSGSRRSSNWNIVVVTETAHENRIMLPLHTHEAVANTVCPCQFAKPLSEMQPMRNESRLAMRSPVLFARPLIPTPIVITDPCGVSVFVCHGASRGEGHPRLLLADIEG</sequence>
<dbReference type="AlphaFoldDB" id="A0A6A4T3G9"/>
<dbReference type="Proteomes" id="UP000438429">
    <property type="component" value="Unassembled WGS sequence"/>
</dbReference>
<proteinExistence type="predicted"/>
<comment type="caution">
    <text evidence="1">The sequence shown here is derived from an EMBL/GenBank/DDBJ whole genome shotgun (WGS) entry which is preliminary data.</text>
</comment>
<gene>
    <name evidence="1" type="ORF">F2P81_012014</name>
</gene>